<name>A0ABW3Y787_9ACTN</name>
<proteinExistence type="predicted"/>
<keyword evidence="2" id="KW-1185">Reference proteome</keyword>
<dbReference type="Proteomes" id="UP001597260">
    <property type="component" value="Unassembled WGS sequence"/>
</dbReference>
<sequence>MSLTGPHEVRLAAALSACVDLLACGWQLARRYPQANADHPA</sequence>
<protein>
    <submittedName>
        <fullName evidence="1">Uncharacterized protein</fullName>
    </submittedName>
</protein>
<dbReference type="RefSeq" id="WP_377565775.1">
    <property type="nucleotide sequence ID" value="NZ_JBHTMP010000001.1"/>
</dbReference>
<evidence type="ECO:0000313" key="2">
    <source>
        <dbReference type="Proteomes" id="UP001597260"/>
    </source>
</evidence>
<evidence type="ECO:0000313" key="1">
    <source>
        <dbReference type="EMBL" id="MFD1319663.1"/>
    </source>
</evidence>
<gene>
    <name evidence="1" type="ORF">ACFQ4H_01025</name>
</gene>
<organism evidence="1 2">
    <name type="scientific">Micromonospora sonneratiae</name>
    <dbReference type="NCBI Taxonomy" id="1184706"/>
    <lineage>
        <taxon>Bacteria</taxon>
        <taxon>Bacillati</taxon>
        <taxon>Actinomycetota</taxon>
        <taxon>Actinomycetes</taxon>
        <taxon>Micromonosporales</taxon>
        <taxon>Micromonosporaceae</taxon>
        <taxon>Micromonospora</taxon>
    </lineage>
</organism>
<comment type="caution">
    <text evidence="1">The sequence shown here is derived from an EMBL/GenBank/DDBJ whole genome shotgun (WGS) entry which is preliminary data.</text>
</comment>
<reference evidence="2" key="1">
    <citation type="journal article" date="2019" name="Int. J. Syst. Evol. Microbiol.">
        <title>The Global Catalogue of Microorganisms (GCM) 10K type strain sequencing project: providing services to taxonomists for standard genome sequencing and annotation.</title>
        <authorList>
            <consortium name="The Broad Institute Genomics Platform"/>
            <consortium name="The Broad Institute Genome Sequencing Center for Infectious Disease"/>
            <person name="Wu L."/>
            <person name="Ma J."/>
        </authorList>
    </citation>
    <scope>NUCLEOTIDE SEQUENCE [LARGE SCALE GENOMIC DNA]</scope>
    <source>
        <strain evidence="2">JCM 31037</strain>
    </source>
</reference>
<dbReference type="EMBL" id="JBHTMP010000001">
    <property type="protein sequence ID" value="MFD1319663.1"/>
    <property type="molecule type" value="Genomic_DNA"/>
</dbReference>
<accession>A0ABW3Y787</accession>